<evidence type="ECO:0000256" key="1">
    <source>
        <dbReference type="ARBA" id="ARBA00023125"/>
    </source>
</evidence>
<keyword evidence="2" id="KW-0597">Phosphoprotein</keyword>
<dbReference type="SMART" id="SM00448">
    <property type="entry name" value="REC"/>
    <property type="match status" value="1"/>
</dbReference>
<dbReference type="PANTHER" id="PTHR43214">
    <property type="entry name" value="TWO-COMPONENT RESPONSE REGULATOR"/>
    <property type="match status" value="1"/>
</dbReference>
<dbReference type="EMBL" id="JAKRCV010000099">
    <property type="protein sequence ID" value="MCG7323704.1"/>
    <property type="molecule type" value="Genomic_DNA"/>
</dbReference>
<feature type="domain" description="Response regulatory" evidence="4">
    <location>
        <begin position="3"/>
        <end position="119"/>
    </location>
</feature>
<evidence type="ECO:0000313" key="5">
    <source>
        <dbReference type="EMBL" id="MCG7323704.1"/>
    </source>
</evidence>
<proteinExistence type="predicted"/>
<accession>A0ABS9Q757</accession>
<dbReference type="PRINTS" id="PR00038">
    <property type="entry name" value="HTHLUXR"/>
</dbReference>
<name>A0ABS9Q757_9MICO</name>
<dbReference type="PROSITE" id="PS50043">
    <property type="entry name" value="HTH_LUXR_2"/>
    <property type="match status" value="1"/>
</dbReference>
<dbReference type="Proteomes" id="UP001521931">
    <property type="component" value="Unassembled WGS sequence"/>
</dbReference>
<dbReference type="PROSITE" id="PS50110">
    <property type="entry name" value="RESPONSE_REGULATORY"/>
    <property type="match status" value="1"/>
</dbReference>
<keyword evidence="1" id="KW-0238">DNA-binding</keyword>
<dbReference type="Pfam" id="PF00196">
    <property type="entry name" value="GerE"/>
    <property type="match status" value="1"/>
</dbReference>
<evidence type="ECO:0000256" key="2">
    <source>
        <dbReference type="PROSITE-ProRule" id="PRU00169"/>
    </source>
</evidence>
<dbReference type="InterPro" id="IPR039420">
    <property type="entry name" value="WalR-like"/>
</dbReference>
<dbReference type="Pfam" id="PF00072">
    <property type="entry name" value="Response_reg"/>
    <property type="match status" value="1"/>
</dbReference>
<feature type="modified residue" description="4-aspartylphosphate" evidence="2">
    <location>
        <position position="54"/>
    </location>
</feature>
<evidence type="ECO:0000313" key="6">
    <source>
        <dbReference type="Proteomes" id="UP001521931"/>
    </source>
</evidence>
<evidence type="ECO:0000259" key="4">
    <source>
        <dbReference type="PROSITE" id="PS50110"/>
    </source>
</evidence>
<dbReference type="InterPro" id="IPR001789">
    <property type="entry name" value="Sig_transdc_resp-reg_receiver"/>
</dbReference>
<dbReference type="SMART" id="SM00421">
    <property type="entry name" value="HTH_LUXR"/>
    <property type="match status" value="1"/>
</dbReference>
<organism evidence="5 6">
    <name type="scientific">Arsenicicoccus bolidensis</name>
    <dbReference type="NCBI Taxonomy" id="229480"/>
    <lineage>
        <taxon>Bacteria</taxon>
        <taxon>Bacillati</taxon>
        <taxon>Actinomycetota</taxon>
        <taxon>Actinomycetes</taxon>
        <taxon>Micrococcales</taxon>
        <taxon>Intrasporangiaceae</taxon>
        <taxon>Arsenicicoccus</taxon>
    </lineage>
</organism>
<dbReference type="SUPFAM" id="SSF46894">
    <property type="entry name" value="C-terminal effector domain of the bipartite response regulators"/>
    <property type="match status" value="1"/>
</dbReference>
<protein>
    <submittedName>
        <fullName evidence="5">Response regulator transcription factor</fullName>
    </submittedName>
</protein>
<dbReference type="Gene3D" id="3.40.50.2300">
    <property type="match status" value="1"/>
</dbReference>
<comment type="caution">
    <text evidence="5">The sequence shown here is derived from an EMBL/GenBank/DDBJ whole genome shotgun (WGS) entry which is preliminary data.</text>
</comment>
<dbReference type="InterPro" id="IPR016032">
    <property type="entry name" value="Sig_transdc_resp-reg_C-effctor"/>
</dbReference>
<dbReference type="PANTHER" id="PTHR43214:SF42">
    <property type="entry name" value="TRANSCRIPTIONAL REGULATORY PROTEIN DESR"/>
    <property type="match status" value="1"/>
</dbReference>
<feature type="domain" description="HTH luxR-type" evidence="3">
    <location>
        <begin position="134"/>
        <end position="199"/>
    </location>
</feature>
<gene>
    <name evidence="5" type="ORF">MHL29_17675</name>
</gene>
<dbReference type="SUPFAM" id="SSF52172">
    <property type="entry name" value="CheY-like"/>
    <property type="match status" value="1"/>
</dbReference>
<dbReference type="InterPro" id="IPR000792">
    <property type="entry name" value="Tscrpt_reg_LuxR_C"/>
</dbReference>
<dbReference type="InterPro" id="IPR011006">
    <property type="entry name" value="CheY-like_superfamily"/>
</dbReference>
<dbReference type="CDD" id="cd06170">
    <property type="entry name" value="LuxR_C_like"/>
    <property type="match status" value="1"/>
</dbReference>
<dbReference type="RefSeq" id="WP_019286786.1">
    <property type="nucleotide sequence ID" value="NZ_DAMCVA010000161.1"/>
</dbReference>
<sequence>MIRLLLAEDQAMMRSALALLLNLEDDMEVVAEVGDAESLLAAASRSRPDVALIDIELPGRSGLDVAAELVTVLPGCVIVIVTTFARPGYVQRAMAAGARGFVAKDGPVEALVDAIRQVVAGATVIDPELARHALRSGASPLTERERAVLVEAEHGGSTSDIAGRLHLSRSTVRNYLSGAIGKTATRTRTEAARVARRNGWL</sequence>
<keyword evidence="6" id="KW-1185">Reference proteome</keyword>
<evidence type="ECO:0000259" key="3">
    <source>
        <dbReference type="PROSITE" id="PS50043"/>
    </source>
</evidence>
<reference evidence="5 6" key="1">
    <citation type="submission" date="2022-02" db="EMBL/GenBank/DDBJ databases">
        <title>Uncovering new skin microbiome diversity through culturing and metagenomics.</title>
        <authorList>
            <person name="Conlan S."/>
            <person name="Deming C."/>
            <person name="Nisc Comparative Sequencing Program N."/>
            <person name="Segre J.A."/>
        </authorList>
    </citation>
    <scope>NUCLEOTIDE SEQUENCE [LARGE SCALE GENOMIC DNA]</scope>
    <source>
        <strain evidence="5 6">ACRQZ</strain>
    </source>
</reference>